<dbReference type="PROSITE" id="PS50921">
    <property type="entry name" value="ANTAR"/>
    <property type="match status" value="1"/>
</dbReference>
<dbReference type="InterPro" id="IPR036388">
    <property type="entry name" value="WH-like_DNA-bd_sf"/>
</dbReference>
<evidence type="ECO:0000313" key="7">
    <source>
        <dbReference type="Proteomes" id="UP000638648"/>
    </source>
</evidence>
<dbReference type="RefSeq" id="WP_192755730.1">
    <property type="nucleotide sequence ID" value="NZ_BAABJL010000084.1"/>
</dbReference>
<dbReference type="GO" id="GO:0003723">
    <property type="term" value="F:RNA binding"/>
    <property type="evidence" value="ECO:0007669"/>
    <property type="project" value="InterPro"/>
</dbReference>
<dbReference type="InterPro" id="IPR011006">
    <property type="entry name" value="CheY-like_superfamily"/>
</dbReference>
<feature type="domain" description="ANTAR" evidence="5">
    <location>
        <begin position="169"/>
        <end position="230"/>
    </location>
</feature>
<dbReference type="SMART" id="SM01012">
    <property type="entry name" value="ANTAR"/>
    <property type="match status" value="1"/>
</dbReference>
<reference evidence="6" key="1">
    <citation type="submission" date="2020-10" db="EMBL/GenBank/DDBJ databases">
        <title>Sequencing the genomes of 1000 actinobacteria strains.</title>
        <authorList>
            <person name="Klenk H.-P."/>
        </authorList>
    </citation>
    <scope>NUCLEOTIDE SEQUENCE</scope>
    <source>
        <strain evidence="6">DSM 45354</strain>
    </source>
</reference>
<keyword evidence="4" id="KW-0804">Transcription</keyword>
<sequence>MRTVTERQLTEAFVELADTLADDFDVDDFLSVLTRHCTELLDAAAVGVVLTDLHGQLRVAASSSEQARTVELAALRSGDGPSLECFQASRVVTAGDIDAALERWPRFGPQAIAAGYRSVQALPLRLRTDVIGALTLFGATTTTLDEDALRLAQSLADVATIGLLQVRSIRQAEVLAEQLQSALDSRVVIEQAKGVLAERGGIAVDEAFTVLRGYARRNRLRLAELARQIVDGAVDTAPLLTGAGRTGAPR</sequence>
<dbReference type="Gene3D" id="3.30.450.40">
    <property type="match status" value="1"/>
</dbReference>
<dbReference type="PIRSF" id="PIRSF036625">
    <property type="entry name" value="GAF_ANTAR"/>
    <property type="match status" value="1"/>
</dbReference>
<comment type="caution">
    <text evidence="6">The sequence shown here is derived from an EMBL/GenBank/DDBJ whole genome shotgun (WGS) entry which is preliminary data.</text>
</comment>
<dbReference type="AlphaFoldDB" id="A0A927REY8"/>
<gene>
    <name evidence="6" type="ORF">HEB94_009587</name>
</gene>
<dbReference type="InterPro" id="IPR003018">
    <property type="entry name" value="GAF"/>
</dbReference>
<dbReference type="Pfam" id="PF13185">
    <property type="entry name" value="GAF_2"/>
    <property type="match status" value="1"/>
</dbReference>
<dbReference type="SMART" id="SM00065">
    <property type="entry name" value="GAF"/>
    <property type="match status" value="1"/>
</dbReference>
<protein>
    <submittedName>
        <fullName evidence="6">Transcriptional regulator with GAF, ATPase, and Fis domain</fullName>
    </submittedName>
</protein>
<dbReference type="InterPro" id="IPR005561">
    <property type="entry name" value="ANTAR"/>
</dbReference>
<dbReference type="SUPFAM" id="SSF52172">
    <property type="entry name" value="CheY-like"/>
    <property type="match status" value="1"/>
</dbReference>
<evidence type="ECO:0000256" key="1">
    <source>
        <dbReference type="ARBA" id="ARBA00022679"/>
    </source>
</evidence>
<organism evidence="6 7">
    <name type="scientific">Actinopolymorpha pittospori</name>
    <dbReference type="NCBI Taxonomy" id="648752"/>
    <lineage>
        <taxon>Bacteria</taxon>
        <taxon>Bacillati</taxon>
        <taxon>Actinomycetota</taxon>
        <taxon>Actinomycetes</taxon>
        <taxon>Propionibacteriales</taxon>
        <taxon>Actinopolymorphaceae</taxon>
        <taxon>Actinopolymorpha</taxon>
    </lineage>
</organism>
<dbReference type="Gene3D" id="1.10.10.10">
    <property type="entry name" value="Winged helix-like DNA-binding domain superfamily/Winged helix DNA-binding domain"/>
    <property type="match status" value="1"/>
</dbReference>
<evidence type="ECO:0000256" key="2">
    <source>
        <dbReference type="ARBA" id="ARBA00022777"/>
    </source>
</evidence>
<evidence type="ECO:0000256" key="4">
    <source>
        <dbReference type="ARBA" id="ARBA00023163"/>
    </source>
</evidence>
<accession>A0A927REY8</accession>
<keyword evidence="2" id="KW-0418">Kinase</keyword>
<dbReference type="InterPro" id="IPR012074">
    <property type="entry name" value="GAF_ANTAR"/>
</dbReference>
<keyword evidence="7" id="KW-1185">Reference proteome</keyword>
<dbReference type="GO" id="GO:0016301">
    <property type="term" value="F:kinase activity"/>
    <property type="evidence" value="ECO:0007669"/>
    <property type="project" value="UniProtKB-KW"/>
</dbReference>
<dbReference type="SUPFAM" id="SSF55781">
    <property type="entry name" value="GAF domain-like"/>
    <property type="match status" value="1"/>
</dbReference>
<proteinExistence type="predicted"/>
<name>A0A927REY8_9ACTN</name>
<evidence type="ECO:0000256" key="3">
    <source>
        <dbReference type="ARBA" id="ARBA00023015"/>
    </source>
</evidence>
<evidence type="ECO:0000259" key="5">
    <source>
        <dbReference type="PROSITE" id="PS50921"/>
    </source>
</evidence>
<keyword evidence="3" id="KW-0805">Transcription regulation</keyword>
<dbReference type="EMBL" id="JADBEM010000001">
    <property type="protein sequence ID" value="MBE1612739.1"/>
    <property type="molecule type" value="Genomic_DNA"/>
</dbReference>
<dbReference type="InterPro" id="IPR029016">
    <property type="entry name" value="GAF-like_dom_sf"/>
</dbReference>
<evidence type="ECO:0000313" key="6">
    <source>
        <dbReference type="EMBL" id="MBE1612739.1"/>
    </source>
</evidence>
<keyword evidence="1" id="KW-0808">Transferase</keyword>
<dbReference type="Pfam" id="PF03861">
    <property type="entry name" value="ANTAR"/>
    <property type="match status" value="1"/>
</dbReference>
<dbReference type="Proteomes" id="UP000638648">
    <property type="component" value="Unassembled WGS sequence"/>
</dbReference>